<organism evidence="2 3">
    <name type="scientific">Pseudoprimorskyibacter insulae</name>
    <dbReference type="NCBI Taxonomy" id="1695997"/>
    <lineage>
        <taxon>Bacteria</taxon>
        <taxon>Pseudomonadati</taxon>
        <taxon>Pseudomonadota</taxon>
        <taxon>Alphaproteobacteria</taxon>
        <taxon>Rhodobacterales</taxon>
        <taxon>Paracoccaceae</taxon>
        <taxon>Pseudoprimorskyibacter</taxon>
    </lineage>
</organism>
<dbReference type="SUPFAM" id="SSF82171">
    <property type="entry name" value="DPP6 N-terminal domain-like"/>
    <property type="match status" value="1"/>
</dbReference>
<keyword evidence="3" id="KW-1185">Reference proteome</keyword>
<dbReference type="OrthoDB" id="9812921at2"/>
<protein>
    <submittedName>
        <fullName evidence="2">Protein TolB</fullName>
    </submittedName>
</protein>
<accession>A0A2R8AZZ0</accession>
<dbReference type="PANTHER" id="PTHR36842:SF1">
    <property type="entry name" value="PROTEIN TOLB"/>
    <property type="match status" value="1"/>
</dbReference>
<dbReference type="PANTHER" id="PTHR36842">
    <property type="entry name" value="PROTEIN TOLB HOMOLOG"/>
    <property type="match status" value="1"/>
</dbReference>
<gene>
    <name evidence="2" type="primary">tolB</name>
    <name evidence="2" type="ORF">PRI8871_03421</name>
</gene>
<name>A0A2R8AZZ0_9RHOB</name>
<dbReference type="Proteomes" id="UP000244904">
    <property type="component" value="Unassembled WGS sequence"/>
</dbReference>
<dbReference type="InterPro" id="IPR011659">
    <property type="entry name" value="WD40"/>
</dbReference>
<dbReference type="InterPro" id="IPR011042">
    <property type="entry name" value="6-blade_b-propeller_TolB-like"/>
</dbReference>
<reference evidence="3" key="1">
    <citation type="submission" date="2018-03" db="EMBL/GenBank/DDBJ databases">
        <authorList>
            <person name="Rodrigo-Torres L."/>
            <person name="Arahal R. D."/>
            <person name="Lucena T."/>
        </authorList>
    </citation>
    <scope>NUCLEOTIDE SEQUENCE [LARGE SCALE GENOMIC DNA]</scope>
    <source>
        <strain evidence="3">CECT 8871</strain>
    </source>
</reference>
<dbReference type="RefSeq" id="WP_108887380.1">
    <property type="nucleotide sequence ID" value="NZ_OMOJ01000011.1"/>
</dbReference>
<dbReference type="Pfam" id="PF07676">
    <property type="entry name" value="PD40"/>
    <property type="match status" value="3"/>
</dbReference>
<evidence type="ECO:0000313" key="2">
    <source>
        <dbReference type="EMBL" id="SPF81596.1"/>
    </source>
</evidence>
<dbReference type="EMBL" id="OMOJ01000011">
    <property type="protein sequence ID" value="SPF81596.1"/>
    <property type="molecule type" value="Genomic_DNA"/>
</dbReference>
<dbReference type="AlphaFoldDB" id="A0A2R8AZZ0"/>
<evidence type="ECO:0000256" key="1">
    <source>
        <dbReference type="ARBA" id="ARBA00009820"/>
    </source>
</evidence>
<comment type="similarity">
    <text evidence="1">Belongs to the TolB family.</text>
</comment>
<sequence length="278" mass="30036">MSFAQLCIYDLDSGAVQTVLKTDDHIEAPNWTLDGTALIVNADGLLYRVPLDAPTLTPVDTGFATGLNNDHGISPDGKTLAISDKTEDGKSIIYTMPIGGGRPQRVTPNGPSYFHGWSPDGQTITYPAFRASTGDTAQIYTIPATGGDEQQITEGFDHCDGSDYTPDGKWIWFNGEKDGAVDLWRIHPDGTGLERMTDDAMVNWFPHPSPDGALVVYLAYPEGTEGHPFGRNVSLRLMPADGGTPVILTEFFGGQGTINVPSWSPCSRKFAYVTYASK</sequence>
<evidence type="ECO:0000313" key="3">
    <source>
        <dbReference type="Proteomes" id="UP000244904"/>
    </source>
</evidence>
<proteinExistence type="inferred from homology"/>
<dbReference type="Gene3D" id="2.120.10.30">
    <property type="entry name" value="TolB, C-terminal domain"/>
    <property type="match status" value="1"/>
</dbReference>